<protein>
    <submittedName>
        <fullName evidence="1">Uncharacterized protein</fullName>
    </submittedName>
</protein>
<accession>A0ABQ5EC84</accession>
<reference evidence="1" key="2">
    <citation type="submission" date="2022-01" db="EMBL/GenBank/DDBJ databases">
        <authorList>
            <person name="Yamashiro T."/>
            <person name="Shiraishi A."/>
            <person name="Satake H."/>
            <person name="Nakayama K."/>
        </authorList>
    </citation>
    <scope>NUCLEOTIDE SEQUENCE</scope>
</reference>
<name>A0ABQ5EC84_9ASTR</name>
<keyword evidence="2" id="KW-1185">Reference proteome</keyword>
<dbReference type="EMBL" id="BQNB010016158">
    <property type="protein sequence ID" value="GJT48495.1"/>
    <property type="molecule type" value="Genomic_DNA"/>
</dbReference>
<comment type="caution">
    <text evidence="1">The sequence shown here is derived from an EMBL/GenBank/DDBJ whole genome shotgun (WGS) entry which is preliminary data.</text>
</comment>
<proteinExistence type="predicted"/>
<evidence type="ECO:0000313" key="1">
    <source>
        <dbReference type="EMBL" id="GJT48495.1"/>
    </source>
</evidence>
<reference evidence="1" key="1">
    <citation type="journal article" date="2022" name="Int. J. Mol. Sci.">
        <title>Draft Genome of Tanacetum Coccineum: Genomic Comparison of Closely Related Tanacetum-Family Plants.</title>
        <authorList>
            <person name="Yamashiro T."/>
            <person name="Shiraishi A."/>
            <person name="Nakayama K."/>
            <person name="Satake H."/>
        </authorList>
    </citation>
    <scope>NUCLEOTIDE SEQUENCE</scope>
</reference>
<evidence type="ECO:0000313" key="2">
    <source>
        <dbReference type="Proteomes" id="UP001151760"/>
    </source>
</evidence>
<dbReference type="Proteomes" id="UP001151760">
    <property type="component" value="Unassembled WGS sequence"/>
</dbReference>
<organism evidence="1 2">
    <name type="scientific">Tanacetum coccineum</name>
    <dbReference type="NCBI Taxonomy" id="301880"/>
    <lineage>
        <taxon>Eukaryota</taxon>
        <taxon>Viridiplantae</taxon>
        <taxon>Streptophyta</taxon>
        <taxon>Embryophyta</taxon>
        <taxon>Tracheophyta</taxon>
        <taxon>Spermatophyta</taxon>
        <taxon>Magnoliopsida</taxon>
        <taxon>eudicotyledons</taxon>
        <taxon>Gunneridae</taxon>
        <taxon>Pentapetalae</taxon>
        <taxon>asterids</taxon>
        <taxon>campanulids</taxon>
        <taxon>Asterales</taxon>
        <taxon>Asteraceae</taxon>
        <taxon>Asteroideae</taxon>
        <taxon>Anthemideae</taxon>
        <taxon>Anthemidinae</taxon>
        <taxon>Tanacetum</taxon>
    </lineage>
</organism>
<sequence>MGIRRKGYKDTSWIGLDKPKSQPLVAYRIYERGVPFCRALCYSLVCAFRYVSSEWVGPQYLNYEWNGCELSTVAKRRYKNGNVVNENAQDNVGNVIVNGNWVGCSYKEFLACTLRNIMAKEGVDKIILVGHEKMEVYICTLSREVAVSMSWNDFKFMMIQEFCPSHEMQKLEYELWNNAMGGAGHAAYTDRFHEVRPRSYHA</sequence>
<gene>
    <name evidence="1" type="ORF">Tco_0974652</name>
</gene>